<feature type="transmembrane region" description="Helical" evidence="12">
    <location>
        <begin position="813"/>
        <end position="833"/>
    </location>
</feature>
<dbReference type="InterPro" id="IPR028082">
    <property type="entry name" value="Peripla_BP_I"/>
</dbReference>
<dbReference type="PROSITE" id="PS50259">
    <property type="entry name" value="G_PROTEIN_RECEP_F3_4"/>
    <property type="match status" value="1"/>
</dbReference>
<accession>A0AAW1B6F6</accession>
<evidence type="ECO:0000256" key="12">
    <source>
        <dbReference type="SAM" id="Phobius"/>
    </source>
</evidence>
<dbReference type="PANTHER" id="PTHR24061:SF599">
    <property type="entry name" value="G-PROTEIN COUPLED RECEPTORS FAMILY 3 PROFILE DOMAIN-CONTAINING PROTEIN"/>
    <property type="match status" value="1"/>
</dbReference>
<keyword evidence="6 12" id="KW-1133">Transmembrane helix</keyword>
<dbReference type="InterPro" id="IPR004073">
    <property type="entry name" value="GPCR_3_vmron_rcpt_2"/>
</dbReference>
<comment type="subcellular location">
    <subcellularLocation>
        <location evidence="1">Cell membrane</location>
        <topology evidence="1">Multi-pass membrane protein</topology>
    </subcellularLocation>
</comment>
<dbReference type="Pfam" id="PF00003">
    <property type="entry name" value="7tm_3"/>
    <property type="match status" value="1"/>
</dbReference>
<evidence type="ECO:0000259" key="13">
    <source>
        <dbReference type="PROSITE" id="PS50259"/>
    </source>
</evidence>
<protein>
    <submittedName>
        <fullName evidence="14">Type-2 vomeronasal receptor</fullName>
    </submittedName>
</protein>
<keyword evidence="10" id="KW-0325">Glycoprotein</keyword>
<dbReference type="PRINTS" id="PR01535">
    <property type="entry name" value="VOMERONASL2R"/>
</dbReference>
<keyword evidence="5" id="KW-0732">Signal</keyword>
<dbReference type="InterPro" id="IPR017978">
    <property type="entry name" value="GPCR_3_C"/>
</dbReference>
<feature type="transmembrane region" description="Helical" evidence="12">
    <location>
        <begin position="655"/>
        <end position="677"/>
    </location>
</feature>
<feature type="transmembrane region" description="Helical" evidence="12">
    <location>
        <begin position="845"/>
        <end position="869"/>
    </location>
</feature>
<feature type="transmembrane region" description="Helical" evidence="12">
    <location>
        <begin position="618"/>
        <end position="643"/>
    </location>
</feature>
<keyword evidence="4 12" id="KW-0812">Transmembrane</keyword>
<comment type="similarity">
    <text evidence="2">Belongs to the G-protein coupled receptor 3 family.</text>
</comment>
<dbReference type="InterPro" id="IPR038550">
    <property type="entry name" value="GPCR_3_9-Cys_sf"/>
</dbReference>
<evidence type="ECO:0000256" key="11">
    <source>
        <dbReference type="ARBA" id="ARBA00023224"/>
    </source>
</evidence>
<feature type="domain" description="G-protein coupled receptors family 3 profile" evidence="13">
    <location>
        <begin position="619"/>
        <end position="883"/>
    </location>
</feature>
<dbReference type="InterPro" id="IPR011500">
    <property type="entry name" value="GPCR_3_9-Cys_dom"/>
</dbReference>
<keyword evidence="3" id="KW-1003">Cell membrane</keyword>
<evidence type="ECO:0000256" key="6">
    <source>
        <dbReference type="ARBA" id="ARBA00022989"/>
    </source>
</evidence>
<evidence type="ECO:0000256" key="5">
    <source>
        <dbReference type="ARBA" id="ARBA00022729"/>
    </source>
</evidence>
<evidence type="ECO:0000256" key="2">
    <source>
        <dbReference type="ARBA" id="ARBA00007242"/>
    </source>
</evidence>
<evidence type="ECO:0000256" key="4">
    <source>
        <dbReference type="ARBA" id="ARBA00022692"/>
    </source>
</evidence>
<dbReference type="InterPro" id="IPR017979">
    <property type="entry name" value="GPCR_3_CS"/>
</dbReference>
<feature type="transmembrane region" description="Helical" evidence="12">
    <location>
        <begin position="778"/>
        <end position="801"/>
    </location>
</feature>
<dbReference type="Gene3D" id="2.10.50.30">
    <property type="entry name" value="GPCR, family 3, nine cysteines domain"/>
    <property type="match status" value="1"/>
</dbReference>
<comment type="caution">
    <text evidence="14">The sequence shown here is derived from an EMBL/GenBank/DDBJ whole genome shotgun (WGS) entry which is preliminary data.</text>
</comment>
<dbReference type="Pfam" id="PF07562">
    <property type="entry name" value="NCD3G"/>
    <property type="match status" value="1"/>
</dbReference>
<organism evidence="14 15">
    <name type="scientific">Crotalus adamanteus</name>
    <name type="common">Eastern diamondback rattlesnake</name>
    <dbReference type="NCBI Taxonomy" id="8729"/>
    <lineage>
        <taxon>Eukaryota</taxon>
        <taxon>Metazoa</taxon>
        <taxon>Chordata</taxon>
        <taxon>Craniata</taxon>
        <taxon>Vertebrata</taxon>
        <taxon>Euteleostomi</taxon>
        <taxon>Lepidosauria</taxon>
        <taxon>Squamata</taxon>
        <taxon>Bifurcata</taxon>
        <taxon>Unidentata</taxon>
        <taxon>Episquamata</taxon>
        <taxon>Toxicofera</taxon>
        <taxon>Serpentes</taxon>
        <taxon>Colubroidea</taxon>
        <taxon>Viperidae</taxon>
        <taxon>Crotalinae</taxon>
        <taxon>Crotalus</taxon>
    </lineage>
</organism>
<dbReference type="GO" id="GO:0005886">
    <property type="term" value="C:plasma membrane"/>
    <property type="evidence" value="ECO:0007669"/>
    <property type="project" value="UniProtKB-SubCell"/>
</dbReference>
<dbReference type="FunFam" id="3.40.50.2300:FF:000024">
    <property type="entry name" value="Vomeronasal 2, receptor 73"/>
    <property type="match status" value="1"/>
</dbReference>
<proteinExistence type="inferred from homology"/>
<dbReference type="PROSITE" id="PS00981">
    <property type="entry name" value="G_PROTEIN_RECEP_F3_3"/>
    <property type="match status" value="1"/>
</dbReference>
<dbReference type="FunFam" id="2.10.50.30:FF:000002">
    <property type="entry name" value="Vomeronasal 2 receptor, h1"/>
    <property type="match status" value="1"/>
</dbReference>
<evidence type="ECO:0000313" key="14">
    <source>
        <dbReference type="EMBL" id="KAK9397709.1"/>
    </source>
</evidence>
<evidence type="ECO:0000313" key="15">
    <source>
        <dbReference type="Proteomes" id="UP001474421"/>
    </source>
</evidence>
<dbReference type="InterPro" id="IPR000337">
    <property type="entry name" value="GPCR_3"/>
</dbReference>
<dbReference type="PRINTS" id="PR00248">
    <property type="entry name" value="GPCRMGR"/>
</dbReference>
<dbReference type="GO" id="GO:0004930">
    <property type="term" value="F:G protein-coupled receptor activity"/>
    <property type="evidence" value="ECO:0007669"/>
    <property type="project" value="UniProtKB-KW"/>
</dbReference>
<dbReference type="AlphaFoldDB" id="A0AAW1B6F6"/>
<feature type="transmembrane region" description="Helical" evidence="12">
    <location>
        <begin position="730"/>
        <end position="751"/>
    </location>
</feature>
<keyword evidence="9 14" id="KW-0675">Receptor</keyword>
<evidence type="ECO:0000256" key="1">
    <source>
        <dbReference type="ARBA" id="ARBA00004651"/>
    </source>
</evidence>
<evidence type="ECO:0000256" key="10">
    <source>
        <dbReference type="ARBA" id="ARBA00023180"/>
    </source>
</evidence>
<evidence type="ECO:0000256" key="7">
    <source>
        <dbReference type="ARBA" id="ARBA00023040"/>
    </source>
</evidence>
<dbReference type="InterPro" id="IPR001828">
    <property type="entry name" value="ANF_lig-bd_rcpt"/>
</dbReference>
<dbReference type="InterPro" id="IPR000068">
    <property type="entry name" value="GPCR_3_Ca_sens_rcpt-rel"/>
</dbReference>
<evidence type="ECO:0000256" key="8">
    <source>
        <dbReference type="ARBA" id="ARBA00023136"/>
    </source>
</evidence>
<evidence type="ECO:0000256" key="3">
    <source>
        <dbReference type="ARBA" id="ARBA00022475"/>
    </source>
</evidence>
<dbReference type="PANTHER" id="PTHR24061">
    <property type="entry name" value="CALCIUM-SENSING RECEPTOR-RELATED"/>
    <property type="match status" value="1"/>
</dbReference>
<gene>
    <name evidence="14" type="ORF">NXF25_021070</name>
</gene>
<keyword evidence="11" id="KW-0807">Transducer</keyword>
<evidence type="ECO:0000256" key="9">
    <source>
        <dbReference type="ARBA" id="ARBA00023170"/>
    </source>
</evidence>
<keyword evidence="15" id="KW-1185">Reference proteome</keyword>
<name>A0AAW1B6F6_CROAD</name>
<dbReference type="SUPFAM" id="SSF53822">
    <property type="entry name" value="Periplasmic binding protein-like I"/>
    <property type="match status" value="1"/>
</dbReference>
<reference evidence="14 15" key="1">
    <citation type="journal article" date="2024" name="Proc. Natl. Acad. Sci. U.S.A.">
        <title>The genetic regulatory architecture and epigenomic basis for age-related changes in rattlesnake venom.</title>
        <authorList>
            <person name="Hogan M.P."/>
            <person name="Holding M.L."/>
            <person name="Nystrom G.S."/>
            <person name="Colston T.J."/>
            <person name="Bartlett D.A."/>
            <person name="Mason A.J."/>
            <person name="Ellsworth S.A."/>
            <person name="Rautsaw R.M."/>
            <person name="Lawrence K.C."/>
            <person name="Strickland J.L."/>
            <person name="He B."/>
            <person name="Fraser P."/>
            <person name="Margres M.J."/>
            <person name="Gilbert D.M."/>
            <person name="Gibbs H.L."/>
            <person name="Parkinson C.L."/>
            <person name="Rokyta D.R."/>
        </authorList>
    </citation>
    <scope>NUCLEOTIDE SEQUENCE [LARGE SCALE GENOMIC DNA]</scope>
    <source>
        <strain evidence="14">DRR0105</strain>
    </source>
</reference>
<keyword evidence="8 12" id="KW-0472">Membrane</keyword>
<keyword evidence="7" id="KW-0297">G-protein coupled receptor</keyword>
<sequence length="885" mass="101253">MVVRLGWGLPQELLALFLIFLLVKLNHSFRKHLTLKDPYQQKVSTHPSDLSDEIIIGEFVSMTLGNYSEQKFREHPLSSPTQAYLIPKNYQHVLAFIFAIKEINKNPDLLPNNTLRSKIYDNAYNSWRTTWTTFDLLFLRKGDPLNYYCITEKEVMANIGGLTSENSIHMANILSTYKIPQVSYGSFDPMLREKIGFSSFYRMIPNEAFQYMGIVQLLKYFGWSWVSLIVSDDESGENFLRTLRPKLLQNNICIAGIQMIPIMSLFLLREILEKKLLQIQSVISQSKINVFLVYGNGQSLEGLHLILYSMEIGHNKPLEKVWITTCEWDFTAQNPARRFSKKSFNGTLSFSLHTKVVPGFQNFLEKINPLKSTFYFLSEFWTSTFFCSLNIHIIYGQKMKNCTGEEKLESLPDFVFEMGMSGWSYSIYNAVYLVAHSLHALYSWRNKRRGSRNQDQWNLQNVPPWQLNSFLRQVHFNNNVGDEIFLDEERDLAIGYDLINLVTFPNESLQRVQVGRIDPSFQLGKEFIINASAVMWNPTFHQMVPKSTCVESCHPGQSKLIQQGKQICCYDCIPCASGRISIQMDADECESCQEEQYPNTNQQECIPKVMTYLSYKDGLATALTSLALFLSLITLIVMAIFRLHSNTPIVKANNWSITCILLTSLLLCFLCSLFFIGRPSKETCLLRQAVFGITFSVAVSCVLAKTITVVLAFVATKPGNKMRKWMGKRLAILVIVPCSLIQIAICAVWLVNKPPFPELEKHSQVGEILVKCNEGSEMMFYIVLGYMGLLAIVSFTVAFFARKLPDSFNEAKFITFSMLVFCSVWISFIPTYLSTKGKLMVAVEIFSILTSAFGLLSCIFLPKCYIIIIHPELNKKEQMVRKRND</sequence>
<dbReference type="Gene3D" id="3.40.50.2300">
    <property type="match status" value="2"/>
</dbReference>
<dbReference type="EMBL" id="JAOTOJ010000008">
    <property type="protein sequence ID" value="KAK9397709.1"/>
    <property type="molecule type" value="Genomic_DNA"/>
</dbReference>
<dbReference type="CDD" id="cd15283">
    <property type="entry name" value="7tmC_V2R_pheromone"/>
    <property type="match status" value="1"/>
</dbReference>
<dbReference type="Pfam" id="PF01094">
    <property type="entry name" value="ANF_receptor"/>
    <property type="match status" value="1"/>
</dbReference>
<dbReference type="Proteomes" id="UP001474421">
    <property type="component" value="Unassembled WGS sequence"/>
</dbReference>